<organism evidence="5 6">
    <name type="scientific">Chloropicon roscoffensis</name>
    <dbReference type="NCBI Taxonomy" id="1461544"/>
    <lineage>
        <taxon>Eukaryota</taxon>
        <taxon>Viridiplantae</taxon>
        <taxon>Chlorophyta</taxon>
        <taxon>Chloropicophyceae</taxon>
        <taxon>Chloropicales</taxon>
        <taxon>Chloropicaceae</taxon>
        <taxon>Chloropicon</taxon>
    </lineage>
</organism>
<dbReference type="InterPro" id="IPR045108">
    <property type="entry name" value="TXNDC17-like"/>
</dbReference>
<name>A0AAX4PG70_9CHLO</name>
<dbReference type="InterPro" id="IPR036249">
    <property type="entry name" value="Thioredoxin-like_sf"/>
</dbReference>
<keyword evidence="3" id="KW-0472">Membrane</keyword>
<sequence length="210" mass="23619">MVANRDYLRSRPQYIPTDPYPSRGPSGPTPSYRRKGTSHASARKGGVLSYGLGALGVVCVVALCYFLILGGRGKPNTVIKAKVDDFEIYLHHYESKAEPVLVYFVAGASPRNKKESWCPDCNLVTPVFYQMLERIGGHVIIEVDVGGPGQWKDRKHPLRHHEQFKLRSVPTLARWEQGVGVVSKIDKSLELSSTPKDVQYYVRTFMETKR</sequence>
<dbReference type="GO" id="GO:0047134">
    <property type="term" value="F:protein-disulfide reductase [NAD(P)H] activity"/>
    <property type="evidence" value="ECO:0007669"/>
    <property type="project" value="InterPro"/>
</dbReference>
<dbReference type="Proteomes" id="UP001472866">
    <property type="component" value="Chromosome 10"/>
</dbReference>
<evidence type="ECO:0000256" key="2">
    <source>
        <dbReference type="SAM" id="MobiDB-lite"/>
    </source>
</evidence>
<keyword evidence="3" id="KW-1133">Transmembrane helix</keyword>
<dbReference type="PANTHER" id="PTHR12452:SF0">
    <property type="entry name" value="THIOREDOXIN DOMAIN-CONTAINING PROTEIN 17"/>
    <property type="match status" value="1"/>
</dbReference>
<dbReference type="EMBL" id="CP151510">
    <property type="protein sequence ID" value="WZN64625.1"/>
    <property type="molecule type" value="Genomic_DNA"/>
</dbReference>
<accession>A0AAX4PG70</accession>
<gene>
    <name evidence="5" type="ORF">HKI87_10g61820</name>
</gene>
<proteinExistence type="inferred from homology"/>
<evidence type="ECO:0000313" key="6">
    <source>
        <dbReference type="Proteomes" id="UP001472866"/>
    </source>
</evidence>
<evidence type="ECO:0000256" key="3">
    <source>
        <dbReference type="SAM" id="Phobius"/>
    </source>
</evidence>
<dbReference type="PANTHER" id="PTHR12452">
    <property type="entry name" value="42-9-9 PROTEIN-RELATED"/>
    <property type="match status" value="1"/>
</dbReference>
<evidence type="ECO:0000256" key="1">
    <source>
        <dbReference type="ARBA" id="ARBA00008987"/>
    </source>
</evidence>
<dbReference type="Pfam" id="PF06110">
    <property type="entry name" value="TXD17-like_Trx"/>
    <property type="match status" value="1"/>
</dbReference>
<evidence type="ECO:0000313" key="5">
    <source>
        <dbReference type="EMBL" id="WZN64625.1"/>
    </source>
</evidence>
<comment type="similarity">
    <text evidence="1">Belongs to the thioredoxin family.</text>
</comment>
<evidence type="ECO:0000259" key="4">
    <source>
        <dbReference type="Pfam" id="PF06110"/>
    </source>
</evidence>
<dbReference type="AlphaFoldDB" id="A0AAX4PG70"/>
<protein>
    <submittedName>
        <fullName evidence="5">DUF953 domain-containing protein</fullName>
    </submittedName>
</protein>
<feature type="domain" description="Thioredoxin" evidence="4">
    <location>
        <begin position="82"/>
        <end position="177"/>
    </location>
</feature>
<feature type="transmembrane region" description="Helical" evidence="3">
    <location>
        <begin position="47"/>
        <end position="70"/>
    </location>
</feature>
<reference evidence="5 6" key="1">
    <citation type="submission" date="2024-03" db="EMBL/GenBank/DDBJ databases">
        <title>Complete genome sequence of the green alga Chloropicon roscoffensis RCC1871.</title>
        <authorList>
            <person name="Lemieux C."/>
            <person name="Pombert J.-F."/>
            <person name="Otis C."/>
            <person name="Turmel M."/>
        </authorList>
    </citation>
    <scope>NUCLEOTIDE SEQUENCE [LARGE SCALE GENOMIC DNA]</scope>
    <source>
        <strain evidence="5 6">RCC1871</strain>
    </source>
</reference>
<feature type="region of interest" description="Disordered" evidence="2">
    <location>
        <begin position="1"/>
        <end position="38"/>
    </location>
</feature>
<dbReference type="GO" id="GO:0005829">
    <property type="term" value="C:cytosol"/>
    <property type="evidence" value="ECO:0007669"/>
    <property type="project" value="TreeGrafter"/>
</dbReference>
<keyword evidence="3" id="KW-0812">Transmembrane</keyword>
<dbReference type="InterPro" id="IPR010357">
    <property type="entry name" value="TXNDC17_dom"/>
</dbReference>
<dbReference type="Gene3D" id="3.40.30.10">
    <property type="entry name" value="Glutaredoxin"/>
    <property type="match status" value="1"/>
</dbReference>
<dbReference type="SUPFAM" id="SSF52833">
    <property type="entry name" value="Thioredoxin-like"/>
    <property type="match status" value="1"/>
</dbReference>
<keyword evidence="6" id="KW-1185">Reference proteome</keyword>